<protein>
    <recommendedName>
        <fullName evidence="5">CIR protein</fullName>
    </recommendedName>
</protein>
<evidence type="ECO:0000313" key="3">
    <source>
        <dbReference type="EMBL" id="SCL91732.1"/>
    </source>
</evidence>
<feature type="non-terminal residue" evidence="3">
    <location>
        <position position="1"/>
    </location>
</feature>
<gene>
    <name evidence="3" type="ORF">PCHDK_000527100</name>
</gene>
<keyword evidence="2" id="KW-0472">Membrane</keyword>
<name>A0A1D3L9T0_PLACE</name>
<dbReference type="Proteomes" id="UP000195879">
    <property type="component" value="Unassembled WGS sequence"/>
</dbReference>
<feature type="compositionally biased region" description="Polar residues" evidence="1">
    <location>
        <begin position="98"/>
        <end position="110"/>
    </location>
</feature>
<feature type="region of interest" description="Disordered" evidence="1">
    <location>
        <begin position="250"/>
        <end position="335"/>
    </location>
</feature>
<evidence type="ECO:0008006" key="5">
    <source>
        <dbReference type="Google" id="ProtNLM"/>
    </source>
</evidence>
<organism evidence="3 4">
    <name type="scientific">Plasmodium chabaudi adami</name>
    <dbReference type="NCBI Taxonomy" id="5826"/>
    <lineage>
        <taxon>Eukaryota</taxon>
        <taxon>Sar</taxon>
        <taxon>Alveolata</taxon>
        <taxon>Apicomplexa</taxon>
        <taxon>Aconoidasida</taxon>
        <taxon>Haemosporida</taxon>
        <taxon>Plasmodiidae</taxon>
        <taxon>Plasmodium</taxon>
        <taxon>Plasmodium (Vinckeia)</taxon>
    </lineage>
</organism>
<feature type="compositionally biased region" description="Polar residues" evidence="1">
    <location>
        <begin position="269"/>
        <end position="322"/>
    </location>
</feature>
<feature type="region of interest" description="Disordered" evidence="1">
    <location>
        <begin position="82"/>
        <end position="168"/>
    </location>
</feature>
<feature type="compositionally biased region" description="Low complexity" evidence="1">
    <location>
        <begin position="154"/>
        <end position="168"/>
    </location>
</feature>
<accession>A0A1D3L9T0</accession>
<feature type="transmembrane region" description="Helical" evidence="2">
    <location>
        <begin position="363"/>
        <end position="383"/>
    </location>
</feature>
<keyword evidence="2" id="KW-0812">Transmembrane</keyword>
<evidence type="ECO:0000256" key="2">
    <source>
        <dbReference type="SAM" id="Phobius"/>
    </source>
</evidence>
<dbReference type="EMBL" id="FMIO01000358">
    <property type="protein sequence ID" value="SCL91732.1"/>
    <property type="molecule type" value="Genomic_DNA"/>
</dbReference>
<feature type="transmembrane region" description="Helical" evidence="2">
    <location>
        <begin position="450"/>
        <end position="469"/>
    </location>
</feature>
<feature type="compositionally biased region" description="Gly residues" evidence="1">
    <location>
        <begin position="136"/>
        <end position="152"/>
    </location>
</feature>
<sequence length="474" mass="52324">YQNVSKCDSYLHLLDNLKKTYEKFRTTIKNADPNLARSLQTLTTIDGKDSYFSTSFSTFDFSNSKCKLKYEDDILEKWMKAQNKKKQKNDKANEDNNSQNPKLQSSGDQTPSPPAGAGGSNDEGKDTDNGSPKGDGVQGDQGGSVDGSGDGAGDTDSSSGTSGTQSSSWPSFDIWPLFFGIASKGVKQLNNAVEFFEDKKEELTKVTDTIKDLYSTSVSNIKNAFNESINFVNVIIDHVNSQLEQVNMPSTLCDNQSGSGNSGDGLPPSNYTSLPPKNSSQFSSETSQTLQSPQCYNGQPSTPKSPQDSSEKGNSNQKNDQGGPQKPVDSPVVKSENCVIKVKGNETTGTGDIYVPKEYKQTGILIIVILIPITLAIMYKYLLSGRKKELKRKKNMKKVINLMEGKSQMQIIIKPVDTKKMKSPIINPVRGEKWPLLNIHNLMQADPVPFINLFFLLIFLFIKEKIILWKDIFN</sequence>
<proteinExistence type="predicted"/>
<reference evidence="3 4" key="1">
    <citation type="submission" date="2016-08" db="EMBL/GenBank/DDBJ databases">
        <authorList>
            <consortium name="Pathogen Informatics"/>
        </authorList>
    </citation>
    <scope>NUCLEOTIDE SEQUENCE [LARGE SCALE GENOMIC DNA]</scope>
    <source>
        <strain evidence="3 4">DK</strain>
    </source>
</reference>
<dbReference type="AlphaFoldDB" id="A0A1D3L9T0"/>
<evidence type="ECO:0000313" key="4">
    <source>
        <dbReference type="Proteomes" id="UP000195879"/>
    </source>
</evidence>
<keyword evidence="2" id="KW-1133">Transmembrane helix</keyword>
<evidence type="ECO:0000256" key="1">
    <source>
        <dbReference type="SAM" id="MobiDB-lite"/>
    </source>
</evidence>